<dbReference type="CDD" id="cd00190">
    <property type="entry name" value="Tryp_SPc"/>
    <property type="match status" value="1"/>
</dbReference>
<evidence type="ECO:0000313" key="6">
    <source>
        <dbReference type="Proteomes" id="UP000583800"/>
    </source>
</evidence>
<dbReference type="InterPro" id="IPR051487">
    <property type="entry name" value="Ser/Thr_Proteases_Immune/Dev"/>
</dbReference>
<dbReference type="Gene3D" id="2.40.10.10">
    <property type="entry name" value="Trypsin-like serine proteases"/>
    <property type="match status" value="1"/>
</dbReference>
<dbReference type="Proteomes" id="UP000583800">
    <property type="component" value="Unassembled WGS sequence"/>
</dbReference>
<dbReference type="PRINTS" id="PR00722">
    <property type="entry name" value="CHYMOTRYPSIN"/>
</dbReference>
<keyword evidence="3" id="KW-0732">Signal</keyword>
<dbReference type="PROSITE" id="PS50240">
    <property type="entry name" value="TRYPSIN_DOM"/>
    <property type="match status" value="1"/>
</dbReference>
<evidence type="ECO:0000259" key="4">
    <source>
        <dbReference type="PROSITE" id="PS50240"/>
    </source>
</evidence>
<evidence type="ECO:0000256" key="2">
    <source>
        <dbReference type="SAM" id="MobiDB-lite"/>
    </source>
</evidence>
<protein>
    <submittedName>
        <fullName evidence="5">Secreted trypsin-like serine protease</fullName>
    </submittedName>
</protein>
<gene>
    <name evidence="5" type="ORF">FHU36_005824</name>
</gene>
<sequence length="328" mass="33807">MFQATARRSAALAATLMATGLALTTATTPAAASPPPAATIATAATPPTAGTTPVAGTTAVAASLTTGSDRPAIIGGRTATETYPFMVSFRLPQEPDHHCGGALVAVDWVVTAAHCKGLLKPGGTRVRVGSLDRDEGGVPAGVKRVVVHPDFGSRRERRGVEADIALVRLDRRVDLTPIPIAGDAGDVGEPSRVLGWGMTCEDREDPACAGGPRVLRELDTVRVADDRCVTLDGVAELCAGERDGRAASACNGDSGGPQIRRVGDRWELIGATSRDGDDVDDRMDGAAGCSTNPSGGPGVGIWTDVTHYRSWIARILGEEAPAEVRSAS</sequence>
<evidence type="ECO:0000256" key="1">
    <source>
        <dbReference type="ARBA" id="ARBA00023157"/>
    </source>
</evidence>
<name>A0A7X0F172_9ACTN</name>
<feature type="chain" id="PRO_5039708743" evidence="3">
    <location>
        <begin position="33"/>
        <end position="328"/>
    </location>
</feature>
<dbReference type="EMBL" id="JACHJB010000002">
    <property type="protein sequence ID" value="MBB6349279.1"/>
    <property type="molecule type" value="Genomic_DNA"/>
</dbReference>
<dbReference type="GO" id="GO:0004252">
    <property type="term" value="F:serine-type endopeptidase activity"/>
    <property type="evidence" value="ECO:0007669"/>
    <property type="project" value="InterPro"/>
</dbReference>
<evidence type="ECO:0000313" key="5">
    <source>
        <dbReference type="EMBL" id="MBB6349279.1"/>
    </source>
</evidence>
<keyword evidence="5" id="KW-0378">Hydrolase</keyword>
<feature type="signal peptide" evidence="3">
    <location>
        <begin position="1"/>
        <end position="32"/>
    </location>
</feature>
<dbReference type="InterPro" id="IPR001254">
    <property type="entry name" value="Trypsin_dom"/>
</dbReference>
<dbReference type="RefSeq" id="WP_221496613.1">
    <property type="nucleotide sequence ID" value="NZ_JACHJB010000002.1"/>
</dbReference>
<dbReference type="PANTHER" id="PTHR24256">
    <property type="entry name" value="TRYPTASE-RELATED"/>
    <property type="match status" value="1"/>
</dbReference>
<organism evidence="5 6">
    <name type="scientific">Nonomuraea muscovyensis</name>
    <dbReference type="NCBI Taxonomy" id="1124761"/>
    <lineage>
        <taxon>Bacteria</taxon>
        <taxon>Bacillati</taxon>
        <taxon>Actinomycetota</taxon>
        <taxon>Actinomycetes</taxon>
        <taxon>Streptosporangiales</taxon>
        <taxon>Streptosporangiaceae</taxon>
        <taxon>Nonomuraea</taxon>
    </lineage>
</organism>
<dbReference type="Pfam" id="PF00089">
    <property type="entry name" value="Trypsin"/>
    <property type="match status" value="1"/>
</dbReference>
<keyword evidence="1" id="KW-1015">Disulfide bond</keyword>
<feature type="compositionally biased region" description="Low complexity" evidence="2">
    <location>
        <begin position="38"/>
        <end position="54"/>
    </location>
</feature>
<proteinExistence type="predicted"/>
<dbReference type="InterPro" id="IPR009003">
    <property type="entry name" value="Peptidase_S1_PA"/>
</dbReference>
<feature type="domain" description="Peptidase S1" evidence="4">
    <location>
        <begin position="73"/>
        <end position="317"/>
    </location>
</feature>
<feature type="region of interest" description="Disordered" evidence="2">
    <location>
        <begin position="28"/>
        <end position="54"/>
    </location>
</feature>
<dbReference type="AlphaFoldDB" id="A0A7X0F172"/>
<keyword evidence="6" id="KW-1185">Reference proteome</keyword>
<reference evidence="5 6" key="1">
    <citation type="submission" date="2020-08" db="EMBL/GenBank/DDBJ databases">
        <title>Sequencing the genomes of 1000 actinobacteria strains.</title>
        <authorList>
            <person name="Klenk H.-P."/>
        </authorList>
    </citation>
    <scope>NUCLEOTIDE SEQUENCE [LARGE SCALE GENOMIC DNA]</scope>
    <source>
        <strain evidence="5 6">DSM 45913</strain>
    </source>
</reference>
<dbReference type="InterPro" id="IPR018114">
    <property type="entry name" value="TRYPSIN_HIS"/>
</dbReference>
<dbReference type="PROSITE" id="PS00134">
    <property type="entry name" value="TRYPSIN_HIS"/>
    <property type="match status" value="1"/>
</dbReference>
<accession>A0A7X0F172</accession>
<dbReference type="InterPro" id="IPR001314">
    <property type="entry name" value="Peptidase_S1A"/>
</dbReference>
<dbReference type="GO" id="GO:0006508">
    <property type="term" value="P:proteolysis"/>
    <property type="evidence" value="ECO:0007669"/>
    <property type="project" value="UniProtKB-KW"/>
</dbReference>
<comment type="caution">
    <text evidence="5">The sequence shown here is derived from an EMBL/GenBank/DDBJ whole genome shotgun (WGS) entry which is preliminary data.</text>
</comment>
<dbReference type="SMART" id="SM00020">
    <property type="entry name" value="Tryp_SPc"/>
    <property type="match status" value="1"/>
</dbReference>
<evidence type="ECO:0000256" key="3">
    <source>
        <dbReference type="SAM" id="SignalP"/>
    </source>
</evidence>
<keyword evidence="5" id="KW-0645">Protease</keyword>
<dbReference type="SUPFAM" id="SSF50494">
    <property type="entry name" value="Trypsin-like serine proteases"/>
    <property type="match status" value="1"/>
</dbReference>
<dbReference type="InterPro" id="IPR043504">
    <property type="entry name" value="Peptidase_S1_PA_chymotrypsin"/>
</dbReference>